<accession>G5J839</accession>
<dbReference type="GeneID" id="88767143"/>
<dbReference type="PATRIC" id="fig|423471.3.peg.3403"/>
<dbReference type="GO" id="GO:0033691">
    <property type="term" value="F:sialic acid binding"/>
    <property type="evidence" value="ECO:0007669"/>
    <property type="project" value="InterPro"/>
</dbReference>
<dbReference type="EMBL" id="AESD01000535">
    <property type="protein sequence ID" value="EHJ11631.1"/>
    <property type="molecule type" value="Genomic_DNA"/>
</dbReference>
<dbReference type="NCBIfam" id="TIGR04155">
    <property type="entry name" value="cyano_PEP"/>
    <property type="match status" value="1"/>
</dbReference>
<organism evidence="2 3">
    <name type="scientific">Crocosphaera watsonii WH 0003</name>
    <dbReference type="NCBI Taxonomy" id="423471"/>
    <lineage>
        <taxon>Bacteria</taxon>
        <taxon>Bacillati</taxon>
        <taxon>Cyanobacteriota</taxon>
        <taxon>Cyanophyceae</taxon>
        <taxon>Oscillatoriophycideae</taxon>
        <taxon>Chroococcales</taxon>
        <taxon>Aphanothecaceae</taxon>
        <taxon>Crocosphaera</taxon>
    </lineage>
</organism>
<comment type="caution">
    <text evidence="2">The sequence shown here is derived from an EMBL/GenBank/DDBJ whole genome shotgun (WGS) entry which is preliminary data.</text>
</comment>
<evidence type="ECO:0000259" key="1">
    <source>
        <dbReference type="Pfam" id="PF09264"/>
    </source>
</evidence>
<proteinExistence type="predicted"/>
<dbReference type="SUPFAM" id="SSF49899">
    <property type="entry name" value="Concanavalin A-like lectins/glucanases"/>
    <property type="match status" value="1"/>
</dbReference>
<sequence>MGRGQRSYGFQLNNVVDVNQSFVLSFSARVTQEEITGSGVNFPGFGVFVASGTQILSIAIGLNDIAMRRDIVSLNHIDKSEFHDYRLEGSFVTGTADVYIDDIFIRTISATNNPNKNSLIIGDPTQTRNAKAELRSLTFTQGNHAVPEPLTILGAGTAIAFGTTFKRKLAKAKKK</sequence>
<dbReference type="InterPro" id="IPR026374">
    <property type="entry name" value="Cyano_PEP"/>
</dbReference>
<dbReference type="InterPro" id="IPR013320">
    <property type="entry name" value="ConA-like_dom_sf"/>
</dbReference>
<dbReference type="Pfam" id="PF09264">
    <property type="entry name" value="Sial-lect-inser"/>
    <property type="match status" value="1"/>
</dbReference>
<feature type="domain" description="Vibrio cholerae neuraminidase lectin-like" evidence="1">
    <location>
        <begin position="62"/>
        <end position="146"/>
    </location>
</feature>
<name>G5J839_CROWT</name>
<gene>
    <name evidence="2" type="ORF">CWATWH0003_3623</name>
</gene>
<dbReference type="InterPro" id="IPR015344">
    <property type="entry name" value="VCNA_lectin-like_dom"/>
</dbReference>
<dbReference type="Gene3D" id="2.60.120.200">
    <property type="match status" value="1"/>
</dbReference>
<protein>
    <recommendedName>
        <fullName evidence="1">Vibrio cholerae neuraminidase lectin-like domain-containing protein</fullName>
    </recommendedName>
</protein>
<dbReference type="Proteomes" id="UP000003477">
    <property type="component" value="Unassembled WGS sequence"/>
</dbReference>
<dbReference type="RefSeq" id="WP_007306498.1">
    <property type="nucleotide sequence ID" value="NZ_AESD01000535.1"/>
</dbReference>
<evidence type="ECO:0000313" key="2">
    <source>
        <dbReference type="EMBL" id="EHJ11631.1"/>
    </source>
</evidence>
<reference evidence="2 3" key="1">
    <citation type="journal article" date="2011" name="Front. Microbiol.">
        <title>Two Strains of Crocosphaera watsonii with Highly Conserved Genomes are Distinguished by Strain-Specific Features.</title>
        <authorList>
            <person name="Bench S.R."/>
            <person name="Ilikchyan I.N."/>
            <person name="Tripp H.J."/>
            <person name="Zehr J.P."/>
        </authorList>
    </citation>
    <scope>NUCLEOTIDE SEQUENCE [LARGE SCALE GENOMIC DNA]</scope>
    <source>
        <strain evidence="2 3">WH 0003</strain>
    </source>
</reference>
<dbReference type="AlphaFoldDB" id="G5J839"/>
<evidence type="ECO:0000313" key="3">
    <source>
        <dbReference type="Proteomes" id="UP000003477"/>
    </source>
</evidence>